<dbReference type="SUPFAM" id="SSF51445">
    <property type="entry name" value="(Trans)glycosidases"/>
    <property type="match status" value="1"/>
</dbReference>
<reference evidence="4 5" key="1">
    <citation type="submission" date="2018-07" db="EMBL/GenBank/DDBJ databases">
        <title>Brachybacteriurn paraconglorneratum KCTC 9916.</title>
        <authorList>
            <person name="Li Y."/>
        </authorList>
    </citation>
    <scope>NUCLEOTIDE SEQUENCE [LARGE SCALE GENOMIC DNA]</scope>
    <source>
        <strain evidence="4 5">KCTC 9916</strain>
    </source>
</reference>
<dbReference type="Gene3D" id="3.20.20.80">
    <property type="entry name" value="Glycosidases"/>
    <property type="match status" value="1"/>
</dbReference>
<dbReference type="Proteomes" id="UP000274327">
    <property type="component" value="Unassembled WGS sequence"/>
</dbReference>
<evidence type="ECO:0000256" key="2">
    <source>
        <dbReference type="SAM" id="MobiDB-lite"/>
    </source>
</evidence>
<feature type="domain" description="Glycosyl hydrolase-like 10" evidence="3">
    <location>
        <begin position="77"/>
        <end position="383"/>
    </location>
</feature>
<sequence length="546" mass="59774">MLARPRRLCDGGPPPSPTEELSAVHPVDRRSFLRLSGSAAVGSTAVVAGLAGGSALVGAAAHADEPGPQDPAPPAREFRAMWLSSVVNIDWPSAPGLSAEEQRAEYLGWLDLAQEIGLNAVIAQVRPTADAFWPSRFEPWSMYLTGTQGQDPGYDPLAFQIEQAHARGLEYHAWFNPYRVAMSEEPELAPDHPARQHPEWVWPYGGKLYYDPGLPDVRAFVQDAMMDAVTHYDVDGVHFDDYFYPYAVAGEDYPDEETYAAHSDGSTPIQDWRRGNIDALVREMHARIRAEKPWVRFGISPFGIWRNASSDPAGSDTSGSESYEIICADSRRWVQEGWVDYITPQIYWQFGNPAADYESLVHWWSGTVEGTGVGLFIGEGAYKAIDGTFEEMTELGDHLDLTRTLPAVAGNVYFSAKSLREDATGSVDDLVARHYGHPAVVPALESVPGEAPEQPTVVSARSAADGVQVRWRARGATSVALWHLPDEEIGQAQLADGRRLVAVVRAERAAGEIVHEGADGSGFYAVTAYDRTWQQSEPSGAVAVRR</sequence>
<keyword evidence="5" id="KW-1185">Reference proteome</keyword>
<proteinExistence type="predicted"/>
<feature type="region of interest" description="Disordered" evidence="2">
    <location>
        <begin position="1"/>
        <end position="24"/>
    </location>
</feature>
<dbReference type="AlphaFoldDB" id="A0A3R8RYV0"/>
<evidence type="ECO:0000313" key="4">
    <source>
        <dbReference type="EMBL" id="RRR18869.1"/>
    </source>
</evidence>
<keyword evidence="1" id="KW-0732">Signal</keyword>
<dbReference type="InterPro" id="IPR017853">
    <property type="entry name" value="GH"/>
</dbReference>
<gene>
    <name evidence="4" type="ORF">DS079_08780</name>
</gene>
<evidence type="ECO:0000313" key="5">
    <source>
        <dbReference type="Proteomes" id="UP000274327"/>
    </source>
</evidence>
<accession>A0A3R8RYV0</accession>
<organism evidence="4 5">
    <name type="scientific">Brachybacterium paraconglomeratum</name>
    <dbReference type="NCBI Taxonomy" id="173362"/>
    <lineage>
        <taxon>Bacteria</taxon>
        <taxon>Bacillati</taxon>
        <taxon>Actinomycetota</taxon>
        <taxon>Actinomycetes</taxon>
        <taxon>Micrococcales</taxon>
        <taxon>Dermabacteraceae</taxon>
        <taxon>Brachybacterium</taxon>
    </lineage>
</organism>
<dbReference type="EMBL" id="QOCI01000006">
    <property type="protein sequence ID" value="RRR18869.1"/>
    <property type="molecule type" value="Genomic_DNA"/>
</dbReference>
<dbReference type="GO" id="GO:0016787">
    <property type="term" value="F:hydrolase activity"/>
    <property type="evidence" value="ECO:0007669"/>
    <property type="project" value="UniProtKB-KW"/>
</dbReference>
<dbReference type="InterPro" id="IPR006311">
    <property type="entry name" value="TAT_signal"/>
</dbReference>
<protein>
    <submittedName>
        <fullName evidence="4">Glycosyl hydrolase</fullName>
    </submittedName>
</protein>
<dbReference type="PROSITE" id="PS51318">
    <property type="entry name" value="TAT"/>
    <property type="match status" value="1"/>
</dbReference>
<dbReference type="PANTHER" id="PTHR43405:SF1">
    <property type="entry name" value="GLYCOSYL HYDROLASE DIGH"/>
    <property type="match status" value="1"/>
</dbReference>
<keyword evidence="4" id="KW-0378">Hydrolase</keyword>
<dbReference type="InterPro" id="IPR052177">
    <property type="entry name" value="Divisome_Glycosyl_Hydrolase"/>
</dbReference>
<dbReference type="Pfam" id="PF02638">
    <property type="entry name" value="GHL10"/>
    <property type="match status" value="1"/>
</dbReference>
<evidence type="ECO:0000259" key="3">
    <source>
        <dbReference type="Pfam" id="PF02638"/>
    </source>
</evidence>
<dbReference type="InterPro" id="IPR003790">
    <property type="entry name" value="GHL10"/>
</dbReference>
<evidence type="ECO:0000256" key="1">
    <source>
        <dbReference type="ARBA" id="ARBA00022729"/>
    </source>
</evidence>
<comment type="caution">
    <text evidence="4">The sequence shown here is derived from an EMBL/GenBank/DDBJ whole genome shotgun (WGS) entry which is preliminary data.</text>
</comment>
<dbReference type="PANTHER" id="PTHR43405">
    <property type="entry name" value="GLYCOSYL HYDROLASE DIGH"/>
    <property type="match status" value="1"/>
</dbReference>
<name>A0A3R8RYV0_9MICO</name>